<feature type="domain" description="Haemolysin activator HlyB C-terminal" evidence="5">
    <location>
        <begin position="170"/>
        <end position="451"/>
    </location>
</feature>
<dbReference type="AlphaFoldDB" id="A0A433ZRF9"/>
<dbReference type="FunFam" id="3.40.190.10:FF:000036">
    <property type="entry name" value="Dipeptide ABC transporter, substrate-binding protein"/>
    <property type="match status" value="1"/>
</dbReference>
<evidence type="ECO:0000259" key="5">
    <source>
        <dbReference type="Pfam" id="PF03865"/>
    </source>
</evidence>
<dbReference type="EMBL" id="NRQY01000002">
    <property type="protein sequence ID" value="RUT64711.1"/>
    <property type="molecule type" value="Genomic_DNA"/>
</dbReference>
<dbReference type="GO" id="GO:1904680">
    <property type="term" value="F:peptide transmembrane transporter activity"/>
    <property type="evidence" value="ECO:0007669"/>
    <property type="project" value="TreeGrafter"/>
</dbReference>
<dbReference type="Gene3D" id="3.40.190.10">
    <property type="entry name" value="Periplasmic binding protein-like II"/>
    <property type="match status" value="1"/>
</dbReference>
<dbReference type="InterPro" id="IPR013686">
    <property type="entry name" value="Polypept-transport_assoc_ShlB"/>
</dbReference>
<dbReference type="GO" id="GO:0071916">
    <property type="term" value="F:dipeptide transmembrane transporter activity"/>
    <property type="evidence" value="ECO:0007669"/>
    <property type="project" value="InterPro"/>
</dbReference>
<keyword evidence="7" id="KW-0614">Plasmid</keyword>
<dbReference type="Proteomes" id="UP000286908">
    <property type="component" value="Unassembled WGS sequence"/>
</dbReference>
<feature type="domain" description="Polypeptide-transport-associated ShlB-type" evidence="6">
    <location>
        <begin position="53"/>
        <end position="109"/>
    </location>
</feature>
<dbReference type="FunFam" id="3.90.76.10:FF:000002">
    <property type="entry name" value="Dipeptide ABC transporter, substrate-binding protein"/>
    <property type="match status" value="1"/>
</dbReference>
<evidence type="ECO:0000259" key="4">
    <source>
        <dbReference type="Pfam" id="PF00496"/>
    </source>
</evidence>
<dbReference type="InterPro" id="IPR039424">
    <property type="entry name" value="SBP_5"/>
</dbReference>
<evidence type="ECO:0000256" key="2">
    <source>
        <dbReference type="ARBA" id="ARBA00022729"/>
    </source>
</evidence>
<dbReference type="PANTHER" id="PTHR30290:SF38">
    <property type="entry name" value="D,D-DIPEPTIDE-BINDING PERIPLASMIC PROTEIN DDPA-RELATED"/>
    <property type="match status" value="1"/>
</dbReference>
<dbReference type="OrthoDB" id="9801912at2"/>
<dbReference type="PANTHER" id="PTHR30290">
    <property type="entry name" value="PERIPLASMIC BINDING COMPONENT OF ABC TRANSPORTER"/>
    <property type="match status" value="1"/>
</dbReference>
<dbReference type="NCBIfam" id="NF043070">
    <property type="entry name" value="DppA_dipep"/>
    <property type="match status" value="1"/>
</dbReference>
<evidence type="ECO:0000313" key="7">
    <source>
        <dbReference type="EMBL" id="RUT64711.1"/>
    </source>
</evidence>
<dbReference type="Gene3D" id="3.10.105.10">
    <property type="entry name" value="Dipeptide-binding Protein, Domain 3"/>
    <property type="match status" value="1"/>
</dbReference>
<evidence type="ECO:0000256" key="1">
    <source>
        <dbReference type="ARBA" id="ARBA00005695"/>
    </source>
</evidence>
<dbReference type="Gene3D" id="3.10.20.310">
    <property type="entry name" value="membrane protein fhac"/>
    <property type="match status" value="1"/>
</dbReference>
<dbReference type="PROSITE" id="PS51257">
    <property type="entry name" value="PROKAR_LIPOPROTEIN"/>
    <property type="match status" value="1"/>
</dbReference>
<comment type="caution">
    <text evidence="7">The sequence shown here is derived from an EMBL/GenBank/DDBJ whole genome shotgun (WGS) entry which is preliminary data.</text>
</comment>
<evidence type="ECO:0000256" key="3">
    <source>
        <dbReference type="SAM" id="SignalP"/>
    </source>
</evidence>
<dbReference type="InterPro" id="IPR005565">
    <property type="entry name" value="Hemolysn_activator_HlyB_C"/>
</dbReference>
<geneLocation type="plasmid" evidence="7">
    <name>unnamed1</name>
</geneLocation>
<evidence type="ECO:0000313" key="8">
    <source>
        <dbReference type="Proteomes" id="UP000286908"/>
    </source>
</evidence>
<dbReference type="PROSITE" id="PS01040">
    <property type="entry name" value="SBP_BACTERIAL_5"/>
    <property type="match status" value="1"/>
</dbReference>
<feature type="signal peptide" evidence="3">
    <location>
        <begin position="1"/>
        <end position="19"/>
    </location>
</feature>
<feature type="domain" description="Solute-binding protein family 5" evidence="4">
    <location>
        <begin position="504"/>
        <end position="884"/>
    </location>
</feature>
<evidence type="ECO:0008006" key="9">
    <source>
        <dbReference type="Google" id="ProtNLM"/>
    </source>
</evidence>
<dbReference type="Pfam" id="PF00496">
    <property type="entry name" value="SBP_bac_5"/>
    <property type="match status" value="1"/>
</dbReference>
<dbReference type="InterPro" id="IPR000914">
    <property type="entry name" value="SBP_5_dom"/>
</dbReference>
<evidence type="ECO:0000259" key="6">
    <source>
        <dbReference type="Pfam" id="PF08479"/>
    </source>
</evidence>
<gene>
    <name evidence="7" type="ORF">CKG00_16280</name>
</gene>
<dbReference type="GO" id="GO:0030288">
    <property type="term" value="C:outer membrane-bounded periplasmic space"/>
    <property type="evidence" value="ECO:0007669"/>
    <property type="project" value="InterPro"/>
</dbReference>
<name>A0A433ZRF9_MORMO</name>
<dbReference type="Gene3D" id="3.90.76.10">
    <property type="entry name" value="Dipeptide-binding Protein, Domain 1"/>
    <property type="match status" value="1"/>
</dbReference>
<organism evidence="7 8">
    <name type="scientific">Morganella morganii</name>
    <name type="common">Proteus morganii</name>
    <dbReference type="NCBI Taxonomy" id="582"/>
    <lineage>
        <taxon>Bacteria</taxon>
        <taxon>Pseudomonadati</taxon>
        <taxon>Pseudomonadota</taxon>
        <taxon>Gammaproteobacteria</taxon>
        <taxon>Enterobacterales</taxon>
        <taxon>Morganellaceae</taxon>
        <taxon>Morganella</taxon>
    </lineage>
</organism>
<reference evidence="7 8" key="1">
    <citation type="submission" date="2017-08" db="EMBL/GenBank/DDBJ databases">
        <title>Draft genome sequence of pheromone producing symbiont Morganella morganii, of the female New Zealand grass grub Costelytra giveni.</title>
        <authorList>
            <person name="Laugraud A."/>
            <person name="Young S.D."/>
            <person name="Hurst M.H."/>
        </authorList>
    </citation>
    <scope>NUCLEOTIDE SEQUENCE [LARGE SCALE GENOMIC DNA]</scope>
    <source>
        <strain evidence="7 8">MMsCG</strain>
        <plasmid evidence="7">unnamed1</plasmid>
    </source>
</reference>
<feature type="chain" id="PRO_5019010143" description="ABC transporter substrate-binding protein" evidence="3">
    <location>
        <begin position="20"/>
        <end position="967"/>
    </location>
</feature>
<protein>
    <recommendedName>
        <fullName evidence="9">ABC transporter substrate-binding protein</fullName>
    </recommendedName>
</protein>
<dbReference type="InterPro" id="IPR050017">
    <property type="entry name" value="DppA_dipep"/>
</dbReference>
<dbReference type="Pfam" id="PF08479">
    <property type="entry name" value="POTRA_2"/>
    <property type="match status" value="1"/>
</dbReference>
<sequence>MIKKTIAAAAIAACGCAWGSTYTSSPVSPASCAILSEVVITQRELIGPSYLADEFEKNVTGRCLTSEQMAEAVMTLESAVHQAGFITAQISVPPQNVSDGTLTLHYLPGYLSGYRDKESGDTRFGLNLIFPQRADGQLNIRDTELGMTHLNQLSGLGVQAAVEPDPLNPGNSVITITQQKKRSINGSLEINNYGSPSTGSRQISNRLGIENPLQLYDRLFIYTLRDMDSDHSAGVKFIYGQYRLPFRHWEFTAGGSYIEQKQQYPVYRGSLDYFTRSKTLDLNLGRKLLLTPAHDITLSSGISAVTRHVTFGHAPLTLPERRSVYWNTGLNHRWYLPDFTFQYQVQYKHSLNRFGALPVTEKKLKHTRQLMAETTLTVPFRLAGQVFYYENVMRGSVNADKADEMDYESLSGRYSVRGYPFSHSMSAARAFISRNEVVWQQVLPDHNLYLAVSASVNAAGTLVFCSEGSPEGFNPQLFTSGTTYDASSVPLYNRLVEFKAGTTELEPGLAESWDVSEDGKTYTFHLRKGVKFHSSKEFKPTRDFNADDVVFTFDRQKNADNPYHKVSGGSYEYFSGMDMDKIIDKVEKVDDNTVRFQLSRSEAPFLANLGMDFASILSAEYADQMLKAGTPEKVDLNPIGTGPFVLQQYQKDSRILYKANEDYWNGKPKIDRLVFSITPDASVRYAKLQKNECQVMPYPNPADLERMRADKNIVLKEQPGLNVGYLSYNVTKKPLDNVKVRQALNMAVNKDAIIDAVYQGAGQKAKNLIPPTMWGYNNSIEDYPYDPEKAKALLKEAGVENGVEIDLWAMPVQRPYNPNARRMAEMIQADWAKVGVKAKIVTYEWGEYLKRAKAGEPQTVMMGWTGDNGDPDNFFATLFSCAAKEQGSNYSKWCDQSFENIILPARTTADPKERAKLYEQAQVVMKEQAPALIVAHSTVFEPVRKEVKGYVVDPLGKHHFDNVSIEK</sequence>
<comment type="similarity">
    <text evidence="1">Belongs to the bacterial solute-binding protein 5 family.</text>
</comment>
<dbReference type="SUPFAM" id="SSF53850">
    <property type="entry name" value="Periplasmic binding protein-like II"/>
    <property type="match status" value="1"/>
</dbReference>
<accession>A0A433ZRF9</accession>
<dbReference type="Pfam" id="PF03865">
    <property type="entry name" value="ShlB"/>
    <property type="match status" value="1"/>
</dbReference>
<keyword evidence="2 3" id="KW-0732">Signal</keyword>
<proteinExistence type="inferred from homology"/>
<dbReference type="Gene3D" id="2.40.160.50">
    <property type="entry name" value="membrane protein fhac: a member of the omp85/tpsb transporter family"/>
    <property type="match status" value="1"/>
</dbReference>
<dbReference type="CDD" id="cd08493">
    <property type="entry name" value="PBP2_DppA_like"/>
    <property type="match status" value="1"/>
</dbReference>
<dbReference type="InterPro" id="IPR023765">
    <property type="entry name" value="SBP_5_CS"/>
</dbReference>
<dbReference type="FunFam" id="3.10.105.10:FF:000002">
    <property type="entry name" value="Dipeptide ABC transporter, substrate-binding protein"/>
    <property type="match status" value="1"/>
</dbReference>